<evidence type="ECO:0000256" key="1">
    <source>
        <dbReference type="ARBA" id="ARBA00022490"/>
    </source>
</evidence>
<dbReference type="Proteomes" id="UP000663868">
    <property type="component" value="Unassembled WGS sequence"/>
</dbReference>
<organism evidence="8 10">
    <name type="scientific">Adineta steineri</name>
    <dbReference type="NCBI Taxonomy" id="433720"/>
    <lineage>
        <taxon>Eukaryota</taxon>
        <taxon>Metazoa</taxon>
        <taxon>Spiralia</taxon>
        <taxon>Gnathifera</taxon>
        <taxon>Rotifera</taxon>
        <taxon>Eurotatoria</taxon>
        <taxon>Bdelloidea</taxon>
        <taxon>Adinetida</taxon>
        <taxon>Adinetidae</taxon>
        <taxon>Adineta</taxon>
    </lineage>
</organism>
<evidence type="ECO:0000256" key="2">
    <source>
        <dbReference type="ARBA" id="ARBA00022942"/>
    </source>
</evidence>
<dbReference type="InterPro" id="IPR000426">
    <property type="entry name" value="Proteasome_asu_N"/>
</dbReference>
<dbReference type="GO" id="GO:0005634">
    <property type="term" value="C:nucleus"/>
    <property type="evidence" value="ECO:0007669"/>
    <property type="project" value="UniProtKB-SubCell"/>
</dbReference>
<dbReference type="PROSITE" id="PS00388">
    <property type="entry name" value="PROTEASOME_ALPHA_1"/>
    <property type="match status" value="1"/>
</dbReference>
<dbReference type="SUPFAM" id="SSF56235">
    <property type="entry name" value="N-terminal nucleophile aminohydrolases (Ntn hydrolases)"/>
    <property type="match status" value="1"/>
</dbReference>
<dbReference type="PROSITE" id="PS51475">
    <property type="entry name" value="PROTEASOME_ALPHA_2"/>
    <property type="match status" value="1"/>
</dbReference>
<protein>
    <recommendedName>
        <fullName evidence="5">Proteasome subunit alpha type</fullName>
    </recommendedName>
</protein>
<evidence type="ECO:0000313" key="9">
    <source>
        <dbReference type="EMBL" id="CAF3979932.1"/>
    </source>
</evidence>
<dbReference type="InterPro" id="IPR001353">
    <property type="entry name" value="Proteasome_sua/b"/>
</dbReference>
<evidence type="ECO:0000256" key="3">
    <source>
        <dbReference type="ARBA" id="ARBA00023242"/>
    </source>
</evidence>
<dbReference type="SMART" id="SM00948">
    <property type="entry name" value="Proteasome_A_N"/>
    <property type="match status" value="1"/>
</dbReference>
<dbReference type="InterPro" id="IPR050115">
    <property type="entry name" value="Proteasome_alpha"/>
</dbReference>
<keyword evidence="2 4" id="KW-0647">Proteasome</keyword>
<evidence type="ECO:0000259" key="7">
    <source>
        <dbReference type="PROSITE" id="PS00388"/>
    </source>
</evidence>
<sequence length="279" mass="31067">MFRNQYDHDVSIWSPQGRLYQIEYAMEAVKQGAATVAVKSKTHVVLCALKRAPSELSAHQKKIMFIDDHIGVSIAGLASDARILCRFMRTECINHQYGFDKPMPVTRLMDHVSNKCQVPTQRYGRRPFGVGFLMAGFDEKGTHLYQLCPSANYYSCKSMAIGARSQSARTYLEKNLDKFADSNQDELIKHCMRALRDTLPNEVELTVKNCAVAVVGKDTPFAILNDARVGTYLAAIEGDERAPQPQDDTLITGDDDLPPPPPGGNTEPRVIVATERMES</sequence>
<name>A0A813SQJ9_9BILA</name>
<evidence type="ECO:0000313" key="8">
    <source>
        <dbReference type="EMBL" id="CAF0804022.1"/>
    </source>
</evidence>
<dbReference type="InterPro" id="IPR035144">
    <property type="entry name" value="Proteasome_alpha1"/>
</dbReference>
<dbReference type="EMBL" id="CAJNOE010000045">
    <property type="protein sequence ID" value="CAF0804022.1"/>
    <property type="molecule type" value="Genomic_DNA"/>
</dbReference>
<keyword evidence="3 5" id="KW-0539">Nucleus</keyword>
<keyword evidence="1 5" id="KW-0963">Cytoplasm</keyword>
<dbReference type="EMBL" id="CAJOBB010002564">
    <property type="protein sequence ID" value="CAF3979932.1"/>
    <property type="molecule type" value="Genomic_DNA"/>
</dbReference>
<feature type="domain" description="Proteasome alpha-type subunits" evidence="7">
    <location>
        <begin position="6"/>
        <end position="28"/>
    </location>
</feature>
<comment type="subunit">
    <text evidence="5">The 26S proteasome consists of a 20S proteasome core and two 19S regulatory subunits.</text>
</comment>
<dbReference type="Pfam" id="PF10584">
    <property type="entry name" value="Proteasome_A_N"/>
    <property type="match status" value="1"/>
</dbReference>
<evidence type="ECO:0000313" key="10">
    <source>
        <dbReference type="Proteomes" id="UP000663860"/>
    </source>
</evidence>
<comment type="subcellular location">
    <subcellularLocation>
        <location evidence="5">Cytoplasm</location>
    </subcellularLocation>
    <subcellularLocation>
        <location evidence="5">Nucleus</location>
    </subcellularLocation>
</comment>
<comment type="similarity">
    <text evidence="4 5">Belongs to the peptidase T1A family.</text>
</comment>
<dbReference type="Pfam" id="PF00227">
    <property type="entry name" value="Proteasome"/>
    <property type="match status" value="1"/>
</dbReference>
<comment type="caution">
    <text evidence="8">The sequence shown here is derived from an EMBL/GenBank/DDBJ whole genome shotgun (WGS) entry which is preliminary data.</text>
</comment>
<reference evidence="8" key="1">
    <citation type="submission" date="2021-02" db="EMBL/GenBank/DDBJ databases">
        <authorList>
            <person name="Nowell W R."/>
        </authorList>
    </citation>
    <scope>NUCLEOTIDE SEQUENCE</scope>
</reference>
<proteinExistence type="inferred from homology"/>
<dbReference type="PANTHER" id="PTHR11599">
    <property type="entry name" value="PROTEASOME SUBUNIT ALPHA/BETA"/>
    <property type="match status" value="1"/>
</dbReference>
<dbReference type="CDD" id="cd03749">
    <property type="entry name" value="proteasome_alpha_type_1"/>
    <property type="match status" value="1"/>
</dbReference>
<dbReference type="InterPro" id="IPR029055">
    <property type="entry name" value="Ntn_hydrolases_N"/>
</dbReference>
<evidence type="ECO:0000256" key="5">
    <source>
        <dbReference type="RuleBase" id="RU000551"/>
    </source>
</evidence>
<dbReference type="GO" id="GO:0005737">
    <property type="term" value="C:cytoplasm"/>
    <property type="evidence" value="ECO:0007669"/>
    <property type="project" value="UniProtKB-SubCell"/>
</dbReference>
<dbReference type="Gene3D" id="3.60.20.10">
    <property type="entry name" value="Glutamine Phosphoribosylpyrophosphate, subunit 1, domain 1"/>
    <property type="match status" value="1"/>
</dbReference>
<gene>
    <name evidence="8" type="ORF">IZO911_LOCUS7093</name>
    <name evidence="9" type="ORF">KXQ929_LOCUS27281</name>
</gene>
<feature type="region of interest" description="Disordered" evidence="6">
    <location>
        <begin position="237"/>
        <end position="279"/>
    </location>
</feature>
<evidence type="ECO:0000256" key="4">
    <source>
        <dbReference type="PROSITE-ProRule" id="PRU00808"/>
    </source>
</evidence>
<dbReference type="AlphaFoldDB" id="A0A813SQJ9"/>
<dbReference type="GO" id="GO:0006511">
    <property type="term" value="P:ubiquitin-dependent protein catabolic process"/>
    <property type="evidence" value="ECO:0007669"/>
    <property type="project" value="InterPro"/>
</dbReference>
<dbReference type="Proteomes" id="UP000663860">
    <property type="component" value="Unassembled WGS sequence"/>
</dbReference>
<dbReference type="FunFam" id="3.60.20.10:FF:000016">
    <property type="entry name" value="Proteasome subunit alpha type-6"/>
    <property type="match status" value="1"/>
</dbReference>
<dbReference type="GO" id="GO:0019773">
    <property type="term" value="C:proteasome core complex, alpha-subunit complex"/>
    <property type="evidence" value="ECO:0007669"/>
    <property type="project" value="UniProtKB-UniRule"/>
</dbReference>
<accession>A0A813SQJ9</accession>
<dbReference type="InterPro" id="IPR023332">
    <property type="entry name" value="Proteasome_alpha-type"/>
</dbReference>
<evidence type="ECO:0000256" key="6">
    <source>
        <dbReference type="SAM" id="MobiDB-lite"/>
    </source>
</evidence>